<evidence type="ECO:0000256" key="5">
    <source>
        <dbReference type="ARBA" id="ARBA00023136"/>
    </source>
</evidence>
<dbReference type="InterPro" id="IPR051449">
    <property type="entry name" value="ABC-2_transporter_component"/>
</dbReference>
<dbReference type="PANTHER" id="PTHR30294:SF29">
    <property type="entry name" value="MULTIDRUG ABC TRANSPORTER PERMEASE YBHS-RELATED"/>
    <property type="match status" value="1"/>
</dbReference>
<organism evidence="8 9">
    <name type="scientific">Clostridium neuense</name>
    <dbReference type="NCBI Taxonomy" id="1728934"/>
    <lineage>
        <taxon>Bacteria</taxon>
        <taxon>Bacillati</taxon>
        <taxon>Bacillota</taxon>
        <taxon>Clostridia</taxon>
        <taxon>Eubacteriales</taxon>
        <taxon>Clostridiaceae</taxon>
        <taxon>Clostridium</taxon>
    </lineage>
</organism>
<accession>A0ABW8TL86</accession>
<dbReference type="EMBL" id="JBJIAA010000019">
    <property type="protein sequence ID" value="MFL0252607.1"/>
    <property type="molecule type" value="Genomic_DNA"/>
</dbReference>
<feature type="transmembrane region" description="Helical" evidence="6">
    <location>
        <begin position="255"/>
        <end position="284"/>
    </location>
</feature>
<evidence type="ECO:0000256" key="6">
    <source>
        <dbReference type="SAM" id="Phobius"/>
    </source>
</evidence>
<dbReference type="InterPro" id="IPR013525">
    <property type="entry name" value="ABC2_TM"/>
</dbReference>
<sequence length="422" mass="46345">MIRLLKLILLDLKLLSKTKVFYLKLMLFPIAIVLILGTAFGNQDSTKPVSKFQVGIFSEDSAVTEDNQNFSLGETLKSDVLGSKDAKAYFSITKVTSYSEGKKMVKDKKIAAFVYVPKNFTKAYLDNTKTNISLIADNSNLLNKMIVKSILNKFNQSINTIRIEENEVLSKASLKTPNLQSIISKIQNTDYSSELSTVATNKNIKPTNVMTYCTIGICVMFSILTALELAHGIVDDKLNNTQFRIKTTPTKDLQYALGKIFGMILAIAVQMFIVLTACHLIFGAALGNPLYLLIVTICYGFTVGSIVFFAGTVAKDQTSISSYASLILWGLSVLGGSIIQKTALPEAMQKIQQIVPNGKAINCYLRVCEGSNFSANYTDILELLGLGLVFLIIALHFYSAKSTQKGDNENVKNDKKPIKAAV</sequence>
<comment type="caution">
    <text evidence="8">The sequence shown here is derived from an EMBL/GenBank/DDBJ whole genome shotgun (WGS) entry which is preliminary data.</text>
</comment>
<name>A0ABW8TL86_9CLOT</name>
<dbReference type="Gene3D" id="3.40.1710.10">
    <property type="entry name" value="abc type-2 transporter like domain"/>
    <property type="match status" value="1"/>
</dbReference>
<evidence type="ECO:0000259" key="7">
    <source>
        <dbReference type="Pfam" id="PF12698"/>
    </source>
</evidence>
<keyword evidence="3 6" id="KW-0812">Transmembrane</keyword>
<feature type="transmembrane region" description="Helical" evidence="6">
    <location>
        <begin position="380"/>
        <end position="398"/>
    </location>
</feature>
<dbReference type="RefSeq" id="WP_406789265.1">
    <property type="nucleotide sequence ID" value="NZ_JBJIAA010000019.1"/>
</dbReference>
<keyword evidence="2" id="KW-1003">Cell membrane</keyword>
<keyword evidence="4 6" id="KW-1133">Transmembrane helix</keyword>
<evidence type="ECO:0000256" key="2">
    <source>
        <dbReference type="ARBA" id="ARBA00022475"/>
    </source>
</evidence>
<dbReference type="PANTHER" id="PTHR30294">
    <property type="entry name" value="MEMBRANE COMPONENT OF ABC TRANSPORTER YHHJ-RELATED"/>
    <property type="match status" value="1"/>
</dbReference>
<feature type="domain" description="ABC-2 type transporter transmembrane" evidence="7">
    <location>
        <begin position="25"/>
        <end position="395"/>
    </location>
</feature>
<comment type="subcellular location">
    <subcellularLocation>
        <location evidence="1">Cell membrane</location>
        <topology evidence="1">Multi-pass membrane protein</topology>
    </subcellularLocation>
</comment>
<proteinExistence type="predicted"/>
<dbReference type="Proteomes" id="UP001623592">
    <property type="component" value="Unassembled WGS sequence"/>
</dbReference>
<evidence type="ECO:0000313" key="8">
    <source>
        <dbReference type="EMBL" id="MFL0252607.1"/>
    </source>
</evidence>
<evidence type="ECO:0000256" key="1">
    <source>
        <dbReference type="ARBA" id="ARBA00004651"/>
    </source>
</evidence>
<gene>
    <name evidence="8" type="ORF">ACJDT4_19520</name>
</gene>
<feature type="transmembrane region" description="Helical" evidence="6">
    <location>
        <begin position="209"/>
        <end position="234"/>
    </location>
</feature>
<reference evidence="8 9" key="1">
    <citation type="submission" date="2024-11" db="EMBL/GenBank/DDBJ databases">
        <authorList>
            <person name="Heng Y.C."/>
            <person name="Lim A.C.H."/>
            <person name="Lee J.K.Y."/>
            <person name="Kittelmann S."/>
        </authorList>
    </citation>
    <scope>NUCLEOTIDE SEQUENCE [LARGE SCALE GENOMIC DNA]</scope>
    <source>
        <strain evidence="8 9">WILCCON 0114</strain>
    </source>
</reference>
<feature type="transmembrane region" description="Helical" evidence="6">
    <location>
        <begin position="320"/>
        <end position="339"/>
    </location>
</feature>
<feature type="transmembrane region" description="Helical" evidence="6">
    <location>
        <begin position="290"/>
        <end position="313"/>
    </location>
</feature>
<protein>
    <submittedName>
        <fullName evidence="8">ABC transporter permease</fullName>
    </submittedName>
</protein>
<keyword evidence="5 6" id="KW-0472">Membrane</keyword>
<evidence type="ECO:0000256" key="3">
    <source>
        <dbReference type="ARBA" id="ARBA00022692"/>
    </source>
</evidence>
<feature type="transmembrane region" description="Helical" evidence="6">
    <location>
        <begin position="21"/>
        <end position="41"/>
    </location>
</feature>
<keyword evidence="9" id="KW-1185">Reference proteome</keyword>
<evidence type="ECO:0000313" key="9">
    <source>
        <dbReference type="Proteomes" id="UP001623592"/>
    </source>
</evidence>
<dbReference type="Pfam" id="PF12698">
    <property type="entry name" value="ABC2_membrane_3"/>
    <property type="match status" value="1"/>
</dbReference>
<evidence type="ECO:0000256" key="4">
    <source>
        <dbReference type="ARBA" id="ARBA00022989"/>
    </source>
</evidence>